<dbReference type="CDD" id="cd06170">
    <property type="entry name" value="LuxR_C_like"/>
    <property type="match status" value="1"/>
</dbReference>
<keyword evidence="9" id="KW-1185">Reference proteome</keyword>
<dbReference type="InterPro" id="IPR016032">
    <property type="entry name" value="Sig_transdc_resp-reg_C-effctor"/>
</dbReference>
<dbReference type="InterPro" id="IPR001789">
    <property type="entry name" value="Sig_transdc_resp-reg_receiver"/>
</dbReference>
<dbReference type="Pfam" id="PF00072">
    <property type="entry name" value="Response_reg"/>
    <property type="match status" value="1"/>
</dbReference>
<dbReference type="GO" id="GO:0006355">
    <property type="term" value="P:regulation of DNA-templated transcription"/>
    <property type="evidence" value="ECO:0007669"/>
    <property type="project" value="InterPro"/>
</dbReference>
<evidence type="ECO:0000256" key="5">
    <source>
        <dbReference type="PROSITE-ProRule" id="PRU00169"/>
    </source>
</evidence>
<dbReference type="PANTHER" id="PTHR43214:SF24">
    <property type="entry name" value="TRANSCRIPTIONAL REGULATORY PROTEIN NARL-RELATED"/>
    <property type="match status" value="1"/>
</dbReference>
<dbReference type="PROSITE" id="PS50110">
    <property type="entry name" value="RESPONSE_REGULATORY"/>
    <property type="match status" value="1"/>
</dbReference>
<dbReference type="EMBL" id="FZMO01000015">
    <property type="protein sequence ID" value="SNQ45773.1"/>
    <property type="molecule type" value="Genomic_DNA"/>
</dbReference>
<dbReference type="Gene3D" id="3.40.50.2300">
    <property type="match status" value="1"/>
</dbReference>
<dbReference type="Pfam" id="PF00196">
    <property type="entry name" value="GerE"/>
    <property type="match status" value="1"/>
</dbReference>
<dbReference type="Proteomes" id="UP000234331">
    <property type="component" value="Unassembled WGS sequence"/>
</dbReference>
<evidence type="ECO:0000256" key="4">
    <source>
        <dbReference type="ARBA" id="ARBA00023163"/>
    </source>
</evidence>
<feature type="domain" description="Response regulatory" evidence="7">
    <location>
        <begin position="15"/>
        <end position="131"/>
    </location>
</feature>
<evidence type="ECO:0000256" key="2">
    <source>
        <dbReference type="ARBA" id="ARBA00023015"/>
    </source>
</evidence>
<evidence type="ECO:0000313" key="9">
    <source>
        <dbReference type="Proteomes" id="UP000234331"/>
    </source>
</evidence>
<dbReference type="RefSeq" id="WP_101829906.1">
    <property type="nucleotide sequence ID" value="NZ_FZMO01000015.1"/>
</dbReference>
<protein>
    <submittedName>
        <fullName evidence="8">LuxR family transcriptional regulator</fullName>
    </submittedName>
</protein>
<dbReference type="CDD" id="cd17535">
    <property type="entry name" value="REC_NarL-like"/>
    <property type="match status" value="1"/>
</dbReference>
<organism evidence="8 9">
    <name type="scientific">Frankia canadensis</name>
    <dbReference type="NCBI Taxonomy" id="1836972"/>
    <lineage>
        <taxon>Bacteria</taxon>
        <taxon>Bacillati</taxon>
        <taxon>Actinomycetota</taxon>
        <taxon>Actinomycetes</taxon>
        <taxon>Frankiales</taxon>
        <taxon>Frankiaceae</taxon>
        <taxon>Frankia</taxon>
    </lineage>
</organism>
<name>A0A2I2KJD0_9ACTN</name>
<keyword evidence="4" id="KW-0804">Transcription</keyword>
<evidence type="ECO:0000256" key="3">
    <source>
        <dbReference type="ARBA" id="ARBA00023125"/>
    </source>
</evidence>
<keyword evidence="2" id="KW-0805">Transcription regulation</keyword>
<accession>A0A2I2KJD0</accession>
<dbReference type="InterPro" id="IPR058245">
    <property type="entry name" value="NreC/VraR/RcsB-like_REC"/>
</dbReference>
<dbReference type="SUPFAM" id="SSF46894">
    <property type="entry name" value="C-terminal effector domain of the bipartite response regulators"/>
    <property type="match status" value="1"/>
</dbReference>
<dbReference type="InterPro" id="IPR039420">
    <property type="entry name" value="WalR-like"/>
</dbReference>
<dbReference type="InterPro" id="IPR011006">
    <property type="entry name" value="CheY-like_superfamily"/>
</dbReference>
<evidence type="ECO:0000259" key="7">
    <source>
        <dbReference type="PROSITE" id="PS50110"/>
    </source>
</evidence>
<keyword evidence="1 5" id="KW-0597">Phosphoprotein</keyword>
<feature type="domain" description="HTH luxR-type" evidence="6">
    <location>
        <begin position="186"/>
        <end position="251"/>
    </location>
</feature>
<dbReference type="SMART" id="SM00421">
    <property type="entry name" value="HTH_LUXR"/>
    <property type="match status" value="1"/>
</dbReference>
<evidence type="ECO:0000259" key="6">
    <source>
        <dbReference type="PROSITE" id="PS50043"/>
    </source>
</evidence>
<dbReference type="SUPFAM" id="SSF52172">
    <property type="entry name" value="CheY-like"/>
    <property type="match status" value="1"/>
</dbReference>
<proteinExistence type="predicted"/>
<dbReference type="InterPro" id="IPR000792">
    <property type="entry name" value="Tscrpt_reg_LuxR_C"/>
</dbReference>
<dbReference type="AlphaFoldDB" id="A0A2I2KJD0"/>
<dbReference type="OrthoDB" id="9808843at2"/>
<keyword evidence="3" id="KW-0238">DNA-binding</keyword>
<dbReference type="PRINTS" id="PR00038">
    <property type="entry name" value="HTHLUXR"/>
</dbReference>
<feature type="modified residue" description="4-aspartylphosphate" evidence="5">
    <location>
        <position position="66"/>
    </location>
</feature>
<dbReference type="GO" id="GO:0000160">
    <property type="term" value="P:phosphorelay signal transduction system"/>
    <property type="evidence" value="ECO:0007669"/>
    <property type="project" value="InterPro"/>
</dbReference>
<dbReference type="PROSITE" id="PS50043">
    <property type="entry name" value="HTH_LUXR_2"/>
    <property type="match status" value="1"/>
</dbReference>
<evidence type="ECO:0000256" key="1">
    <source>
        <dbReference type="ARBA" id="ARBA00022553"/>
    </source>
</evidence>
<sequence length="258" mass="27161">MTGIPEDEAVPAVLRVLVADDQVLVRGGFRMILDSRPGIEVVGEAGDGAEAVDLVARLAPDVVLMDVRMPTVDGIEATHAIVASGSAARVIILTTYDLDEYVFAALRAGASGFMLKDVRPAELVDAVRVVARGDALLAPTVTRRLLDRFVDVLGGEARPTGSRTSIATAPGTGGGPLGGWVGLRGHRSALETLTDREAEVLRLVALALSNAEIAAELVLTEATIKTHVSSVLRKLGLRDRVQAVVFAYDVGLVRPRTT</sequence>
<dbReference type="GO" id="GO:0003677">
    <property type="term" value="F:DNA binding"/>
    <property type="evidence" value="ECO:0007669"/>
    <property type="project" value="UniProtKB-KW"/>
</dbReference>
<evidence type="ECO:0000313" key="8">
    <source>
        <dbReference type="EMBL" id="SNQ45773.1"/>
    </source>
</evidence>
<dbReference type="SMART" id="SM00448">
    <property type="entry name" value="REC"/>
    <property type="match status" value="1"/>
</dbReference>
<gene>
    <name evidence="8" type="ORF">FRACA_1110010</name>
</gene>
<reference evidence="8 9" key="1">
    <citation type="submission" date="2017-06" db="EMBL/GenBank/DDBJ databases">
        <authorList>
            <person name="Kim H.J."/>
            <person name="Triplett B.A."/>
        </authorList>
    </citation>
    <scope>NUCLEOTIDE SEQUENCE [LARGE SCALE GENOMIC DNA]</scope>
    <source>
        <strain evidence="8">FRACA_ARgP5</strain>
    </source>
</reference>
<dbReference type="PANTHER" id="PTHR43214">
    <property type="entry name" value="TWO-COMPONENT RESPONSE REGULATOR"/>
    <property type="match status" value="1"/>
</dbReference>